<name>A0A645B0Z4_9ZZZZ</name>
<dbReference type="SUPFAM" id="SSF51182">
    <property type="entry name" value="RmlC-like cupins"/>
    <property type="match status" value="1"/>
</dbReference>
<comment type="caution">
    <text evidence="2">The sequence shown here is derived from an EMBL/GenBank/DDBJ whole genome shotgun (WGS) entry which is preliminary data.</text>
</comment>
<dbReference type="InterPro" id="IPR013096">
    <property type="entry name" value="Cupin_2"/>
</dbReference>
<reference evidence="2" key="1">
    <citation type="submission" date="2019-08" db="EMBL/GenBank/DDBJ databases">
        <authorList>
            <person name="Kucharzyk K."/>
            <person name="Murdoch R.W."/>
            <person name="Higgins S."/>
            <person name="Loffler F."/>
        </authorList>
    </citation>
    <scope>NUCLEOTIDE SEQUENCE</scope>
</reference>
<dbReference type="InterPro" id="IPR014710">
    <property type="entry name" value="RmlC-like_jellyroll"/>
</dbReference>
<evidence type="ECO:0000313" key="2">
    <source>
        <dbReference type="EMBL" id="MPM59135.1"/>
    </source>
</evidence>
<feature type="domain" description="Cupin type-2" evidence="1">
    <location>
        <begin position="45"/>
        <end position="109"/>
    </location>
</feature>
<dbReference type="Pfam" id="PF07883">
    <property type="entry name" value="Cupin_2"/>
    <property type="match status" value="1"/>
</dbReference>
<organism evidence="2">
    <name type="scientific">bioreactor metagenome</name>
    <dbReference type="NCBI Taxonomy" id="1076179"/>
    <lineage>
        <taxon>unclassified sequences</taxon>
        <taxon>metagenomes</taxon>
        <taxon>ecological metagenomes</taxon>
    </lineage>
</organism>
<dbReference type="Gene3D" id="2.60.120.10">
    <property type="entry name" value="Jelly Rolls"/>
    <property type="match status" value="1"/>
</dbReference>
<dbReference type="EMBL" id="VSSQ01017139">
    <property type="protein sequence ID" value="MPM59135.1"/>
    <property type="molecule type" value="Genomic_DNA"/>
</dbReference>
<dbReference type="InterPro" id="IPR011051">
    <property type="entry name" value="RmlC_Cupin_sf"/>
</dbReference>
<accession>A0A645B0Z4</accession>
<proteinExistence type="predicted"/>
<sequence length="117" mass="12449">MIHRAAECKAEVREKMRGGDGSVRIVHFFDENTELAAPTRLCARLELEPGSSIGFHRHDGEEEIFLVLAGRAEVDDDGVTAEVGPGDAILTGNAGHAVRSLGPGTLVMTALIVPFAK</sequence>
<dbReference type="AlphaFoldDB" id="A0A645B0Z4"/>
<gene>
    <name evidence="2" type="ORF">SDC9_105973</name>
</gene>
<protein>
    <submittedName>
        <fullName evidence="2">Oxalate-binding protein</fullName>
    </submittedName>
</protein>
<evidence type="ECO:0000259" key="1">
    <source>
        <dbReference type="Pfam" id="PF07883"/>
    </source>
</evidence>